<dbReference type="RefSeq" id="WP_076928435.1">
    <property type="nucleotide sequence ID" value="NZ_LT605205.1"/>
</dbReference>
<dbReference type="Proteomes" id="UP000187464">
    <property type="component" value="Chromosome I"/>
</dbReference>
<accession>A0A1R3SYX0</accession>
<dbReference type="EMBL" id="LT605205">
    <property type="protein sequence ID" value="SCD19079.1"/>
    <property type="molecule type" value="Genomic_DNA"/>
</dbReference>
<protein>
    <submittedName>
        <fullName evidence="1">Uncharacterized protein</fullName>
    </submittedName>
</protein>
<dbReference type="KEGG" id="psac:PSM36_0243"/>
<reference evidence="1 2" key="1">
    <citation type="submission" date="2016-08" db="EMBL/GenBank/DDBJ databases">
        <authorList>
            <person name="Seilhamer J.J."/>
        </authorList>
    </citation>
    <scope>NUCLEOTIDE SEQUENCE [LARGE SCALE GENOMIC DNA]</scope>
    <source>
        <strain evidence="1">M3/6</strain>
    </source>
</reference>
<keyword evidence="2" id="KW-1185">Reference proteome</keyword>
<dbReference type="STRING" id="1642647.PSM36_0243"/>
<evidence type="ECO:0000313" key="2">
    <source>
        <dbReference type="Proteomes" id="UP000187464"/>
    </source>
</evidence>
<dbReference type="AlphaFoldDB" id="A0A1R3SYX0"/>
<dbReference type="CDD" id="cd02440">
    <property type="entry name" value="AdoMet_MTases"/>
    <property type="match status" value="1"/>
</dbReference>
<dbReference type="Pfam" id="PF13489">
    <property type="entry name" value="Methyltransf_23"/>
    <property type="match status" value="1"/>
</dbReference>
<name>A0A1R3SYX0_9BACT</name>
<gene>
    <name evidence="1" type="ORF">PSM36_0243</name>
</gene>
<dbReference type="InterPro" id="IPR029063">
    <property type="entry name" value="SAM-dependent_MTases_sf"/>
</dbReference>
<sequence length="240" mass="28522">MKENNSITDKEYWDNYWKNYQYDKIPKKVVFERFMPKLTRGINFIEIGGFPGVNAAYFYRRGIRNVTILDYHINKEIVRNFEKINDLPEGTIQCIDNDFFAFSSEKKYDVVFSSGFIEHFEDTRDAIARHIDLLSEKGQLLIIIPNFLGLNGELQRRFDRENLDSHNLQSMKIPYLKEIMQSFNLYDVSVDYLGKPMVWLEPKPENQKRRKWVKMLSYALKLFPVKGKLLSSYIAIYARK</sequence>
<dbReference type="SUPFAM" id="SSF53335">
    <property type="entry name" value="S-adenosyl-L-methionine-dependent methyltransferases"/>
    <property type="match status" value="1"/>
</dbReference>
<dbReference type="Gene3D" id="3.40.50.150">
    <property type="entry name" value="Vaccinia Virus protein VP39"/>
    <property type="match status" value="1"/>
</dbReference>
<proteinExistence type="predicted"/>
<evidence type="ECO:0000313" key="1">
    <source>
        <dbReference type="EMBL" id="SCD19079.1"/>
    </source>
</evidence>
<organism evidence="1 2">
    <name type="scientific">Proteiniphilum saccharofermentans</name>
    <dbReference type="NCBI Taxonomy" id="1642647"/>
    <lineage>
        <taxon>Bacteria</taxon>
        <taxon>Pseudomonadati</taxon>
        <taxon>Bacteroidota</taxon>
        <taxon>Bacteroidia</taxon>
        <taxon>Bacteroidales</taxon>
        <taxon>Dysgonomonadaceae</taxon>
        <taxon>Proteiniphilum</taxon>
    </lineage>
</organism>